<accession>A0A7Y3T0L5</accession>
<name>A0A7Y3T0L5_9CLOT</name>
<sequence length="48" mass="5335">MLACIKISQTKELKISSNIVIDKLTCAKINMGLKYNLVRKHLEAVCAS</sequence>
<reference evidence="1 2" key="1">
    <citation type="submission" date="2020-05" db="EMBL/GenBank/DDBJ databases">
        <title>Complete genome of Clostridium estertheticum subspecies estertheticum, isolated from Vacuum packed lamb meat from New Zealand imported to Switzerland.</title>
        <authorList>
            <person name="Wambui J."/>
            <person name="Stevens M.J.A."/>
            <person name="Stephan R."/>
        </authorList>
    </citation>
    <scope>NUCLEOTIDE SEQUENCE [LARGE SCALE GENOMIC DNA]</scope>
    <source>
        <strain evidence="1 2">CEST001</strain>
    </source>
</reference>
<evidence type="ECO:0000313" key="1">
    <source>
        <dbReference type="EMBL" id="NNU77179.1"/>
    </source>
</evidence>
<organism evidence="1 2">
    <name type="scientific">Clostridium estertheticum</name>
    <dbReference type="NCBI Taxonomy" id="238834"/>
    <lineage>
        <taxon>Bacteria</taxon>
        <taxon>Bacillati</taxon>
        <taxon>Bacillota</taxon>
        <taxon>Clostridia</taxon>
        <taxon>Eubacteriales</taxon>
        <taxon>Clostridiaceae</taxon>
        <taxon>Clostridium</taxon>
    </lineage>
</organism>
<dbReference type="RefSeq" id="WP_171297845.1">
    <property type="nucleotide sequence ID" value="NZ_CP077615.1"/>
</dbReference>
<protein>
    <submittedName>
        <fullName evidence="1">Uncharacterized protein</fullName>
    </submittedName>
</protein>
<comment type="caution">
    <text evidence="1">The sequence shown here is derived from an EMBL/GenBank/DDBJ whole genome shotgun (WGS) entry which is preliminary data.</text>
</comment>
<dbReference type="AlphaFoldDB" id="A0A7Y3T0L5"/>
<dbReference type="GeneID" id="83592778"/>
<proteinExistence type="predicted"/>
<gene>
    <name evidence="1" type="ORF">HLQ16_14685</name>
</gene>
<dbReference type="EMBL" id="JABEYB010000011">
    <property type="protein sequence ID" value="NNU77179.1"/>
    <property type="molecule type" value="Genomic_DNA"/>
</dbReference>
<evidence type="ECO:0000313" key="2">
    <source>
        <dbReference type="Proteomes" id="UP000531659"/>
    </source>
</evidence>
<dbReference type="Proteomes" id="UP000531659">
    <property type="component" value="Unassembled WGS sequence"/>
</dbReference>